<feature type="non-terminal residue" evidence="1">
    <location>
        <position position="1"/>
    </location>
</feature>
<dbReference type="EMBL" id="JH795863">
    <property type="protein sequence ID" value="EJU01929.1"/>
    <property type="molecule type" value="Genomic_DNA"/>
</dbReference>
<dbReference type="Proteomes" id="UP000030653">
    <property type="component" value="Unassembled WGS sequence"/>
</dbReference>
<keyword evidence="2" id="KW-1185">Reference proteome</keyword>
<evidence type="ECO:0000313" key="2">
    <source>
        <dbReference type="Proteomes" id="UP000030653"/>
    </source>
</evidence>
<name>M5FZI8_DACPD</name>
<reference evidence="1 2" key="1">
    <citation type="journal article" date="2012" name="Science">
        <title>The Paleozoic origin of enzymatic lignin decomposition reconstructed from 31 fungal genomes.</title>
        <authorList>
            <person name="Floudas D."/>
            <person name="Binder M."/>
            <person name="Riley R."/>
            <person name="Barry K."/>
            <person name="Blanchette R.A."/>
            <person name="Henrissat B."/>
            <person name="Martinez A.T."/>
            <person name="Otillar R."/>
            <person name="Spatafora J.W."/>
            <person name="Yadav J.S."/>
            <person name="Aerts A."/>
            <person name="Benoit I."/>
            <person name="Boyd A."/>
            <person name="Carlson A."/>
            <person name="Copeland A."/>
            <person name="Coutinho P.M."/>
            <person name="de Vries R.P."/>
            <person name="Ferreira P."/>
            <person name="Findley K."/>
            <person name="Foster B."/>
            <person name="Gaskell J."/>
            <person name="Glotzer D."/>
            <person name="Gorecki P."/>
            <person name="Heitman J."/>
            <person name="Hesse C."/>
            <person name="Hori C."/>
            <person name="Igarashi K."/>
            <person name="Jurgens J.A."/>
            <person name="Kallen N."/>
            <person name="Kersten P."/>
            <person name="Kohler A."/>
            <person name="Kuees U."/>
            <person name="Kumar T.K.A."/>
            <person name="Kuo A."/>
            <person name="LaButti K."/>
            <person name="Larrondo L.F."/>
            <person name="Lindquist E."/>
            <person name="Ling A."/>
            <person name="Lombard V."/>
            <person name="Lucas S."/>
            <person name="Lundell T."/>
            <person name="Martin R."/>
            <person name="McLaughlin D.J."/>
            <person name="Morgenstern I."/>
            <person name="Morin E."/>
            <person name="Murat C."/>
            <person name="Nagy L.G."/>
            <person name="Nolan M."/>
            <person name="Ohm R.A."/>
            <person name="Patyshakuliyeva A."/>
            <person name="Rokas A."/>
            <person name="Ruiz-Duenas F.J."/>
            <person name="Sabat G."/>
            <person name="Salamov A."/>
            <person name="Samejima M."/>
            <person name="Schmutz J."/>
            <person name="Slot J.C."/>
            <person name="St John F."/>
            <person name="Stenlid J."/>
            <person name="Sun H."/>
            <person name="Sun S."/>
            <person name="Syed K."/>
            <person name="Tsang A."/>
            <person name="Wiebenga A."/>
            <person name="Young D."/>
            <person name="Pisabarro A."/>
            <person name="Eastwood D.C."/>
            <person name="Martin F."/>
            <person name="Cullen D."/>
            <person name="Grigoriev I.V."/>
            <person name="Hibbett D.S."/>
        </authorList>
    </citation>
    <scope>NUCLEOTIDE SEQUENCE [LARGE SCALE GENOMIC DNA]</scope>
    <source>
        <strain evidence="1 2">DJM-731 SS1</strain>
    </source>
</reference>
<dbReference type="Pfam" id="PF18758">
    <property type="entry name" value="KDZ"/>
    <property type="match status" value="1"/>
</dbReference>
<dbReference type="HOGENOM" id="CLU_095758_1_0_1"/>
<proteinExistence type="predicted"/>
<sequence length="136" mass="16313">CQLNFHPCILTTAGLKDFEMNEWIFLQQNRTAALFQYASHFHRCMTLHLFWAQWDKDRRAALADFLLKNYQQALCILDDTAPAVHLYQSQTQTSDDQFCQYIVQEQEYFENLQDEPEEERLEFQYLEVLQELAVHE</sequence>
<organism evidence="1 2">
    <name type="scientific">Dacryopinax primogenitus (strain DJM 731)</name>
    <name type="common">Brown rot fungus</name>
    <dbReference type="NCBI Taxonomy" id="1858805"/>
    <lineage>
        <taxon>Eukaryota</taxon>
        <taxon>Fungi</taxon>
        <taxon>Dikarya</taxon>
        <taxon>Basidiomycota</taxon>
        <taxon>Agaricomycotina</taxon>
        <taxon>Dacrymycetes</taxon>
        <taxon>Dacrymycetales</taxon>
        <taxon>Dacrymycetaceae</taxon>
        <taxon>Dacryopinax</taxon>
    </lineage>
</organism>
<gene>
    <name evidence="1" type="ORF">DACRYDRAFT_52218</name>
</gene>
<dbReference type="OrthoDB" id="3251205at2759"/>
<evidence type="ECO:0000313" key="1">
    <source>
        <dbReference type="EMBL" id="EJU01929.1"/>
    </source>
</evidence>
<dbReference type="RefSeq" id="XP_040628826.1">
    <property type="nucleotide sequence ID" value="XM_040775087.1"/>
</dbReference>
<protein>
    <submittedName>
        <fullName evidence="1">Uncharacterized protein</fullName>
    </submittedName>
</protein>
<dbReference type="InterPro" id="IPR040521">
    <property type="entry name" value="KDZ"/>
</dbReference>
<dbReference type="AlphaFoldDB" id="M5FZI8"/>
<dbReference type="GeneID" id="63690149"/>
<accession>M5FZI8</accession>